<keyword evidence="3" id="KW-0812">Transmembrane</keyword>
<dbReference type="GO" id="GO:0042026">
    <property type="term" value="P:protein refolding"/>
    <property type="evidence" value="ECO:0007669"/>
    <property type="project" value="TreeGrafter"/>
</dbReference>
<feature type="region of interest" description="Disordered" evidence="2">
    <location>
        <begin position="76"/>
        <end position="100"/>
    </location>
</feature>
<evidence type="ECO:0000259" key="4">
    <source>
        <dbReference type="PROSITE" id="PS50076"/>
    </source>
</evidence>
<dbReference type="EMBL" id="FOUY01000052">
    <property type="protein sequence ID" value="SFO40614.1"/>
    <property type="molecule type" value="Genomic_DNA"/>
</dbReference>
<organism evidence="5 6">
    <name type="scientific">Pseudonocardia ammonioxydans</name>
    <dbReference type="NCBI Taxonomy" id="260086"/>
    <lineage>
        <taxon>Bacteria</taxon>
        <taxon>Bacillati</taxon>
        <taxon>Actinomycetota</taxon>
        <taxon>Actinomycetes</taxon>
        <taxon>Pseudonocardiales</taxon>
        <taxon>Pseudonocardiaceae</taxon>
        <taxon>Pseudonocardia</taxon>
    </lineage>
</organism>
<dbReference type="GO" id="GO:0005737">
    <property type="term" value="C:cytoplasm"/>
    <property type="evidence" value="ECO:0007669"/>
    <property type="project" value="TreeGrafter"/>
</dbReference>
<dbReference type="STRING" id="260086.SAMN05216207_105226"/>
<dbReference type="SUPFAM" id="SSF46565">
    <property type="entry name" value="Chaperone J-domain"/>
    <property type="match status" value="1"/>
</dbReference>
<dbReference type="PROSITE" id="PS50076">
    <property type="entry name" value="DNAJ_2"/>
    <property type="match status" value="1"/>
</dbReference>
<feature type="domain" description="J" evidence="4">
    <location>
        <begin position="9"/>
        <end position="73"/>
    </location>
</feature>
<feature type="region of interest" description="Disordered" evidence="2">
    <location>
        <begin position="115"/>
        <end position="150"/>
    </location>
</feature>
<evidence type="ECO:0000256" key="1">
    <source>
        <dbReference type="ARBA" id="ARBA00023186"/>
    </source>
</evidence>
<feature type="transmembrane region" description="Helical" evidence="3">
    <location>
        <begin position="225"/>
        <end position="249"/>
    </location>
</feature>
<sequence>MTMADCERDFYADLGVGTDASTELVRRAYRAQARRLHPDLNPAPDASVRFARVAAAYAVLADPARRAAYDQARTDATAASEATAPAAGTTPAGRSPVYDDYAPAGTPVAFEDYAPIPGYAPGPPPQPVPPRWPPGPTAPAPRPTGPAPSWAASRYVPPTRAPFPSGWPASRIDHRRLGGRLLLKVWRLAPLPANRVGLVLTVLATVGVAYIAGASRAAMPLEAGVIGALAGLALACWGVRGLVWTVLLTRARRAVKETR</sequence>
<feature type="compositionally biased region" description="Low complexity" evidence="2">
    <location>
        <begin position="76"/>
        <end position="95"/>
    </location>
</feature>
<reference evidence="5 6" key="1">
    <citation type="submission" date="2016-10" db="EMBL/GenBank/DDBJ databases">
        <authorList>
            <person name="de Groot N.N."/>
        </authorList>
    </citation>
    <scope>NUCLEOTIDE SEQUENCE [LARGE SCALE GENOMIC DNA]</scope>
    <source>
        <strain evidence="5 6">CGMCC 4.1877</strain>
    </source>
</reference>
<dbReference type="InterPro" id="IPR036869">
    <property type="entry name" value="J_dom_sf"/>
</dbReference>
<dbReference type="CDD" id="cd06257">
    <property type="entry name" value="DnaJ"/>
    <property type="match status" value="1"/>
</dbReference>
<dbReference type="OrthoDB" id="166297at2"/>
<dbReference type="SMART" id="SM00271">
    <property type="entry name" value="DnaJ"/>
    <property type="match status" value="1"/>
</dbReference>
<name>A0A1I5GX27_PSUAM</name>
<gene>
    <name evidence="5" type="ORF">SAMN05216207_105226</name>
</gene>
<keyword evidence="6" id="KW-1185">Reference proteome</keyword>
<protein>
    <submittedName>
        <fullName evidence="5">DnaJ domain-containing protein</fullName>
    </submittedName>
</protein>
<evidence type="ECO:0000256" key="3">
    <source>
        <dbReference type="SAM" id="Phobius"/>
    </source>
</evidence>
<dbReference type="PRINTS" id="PR00625">
    <property type="entry name" value="JDOMAIN"/>
</dbReference>
<dbReference type="InterPro" id="IPR018253">
    <property type="entry name" value="DnaJ_domain_CS"/>
</dbReference>
<dbReference type="Gene3D" id="1.10.287.110">
    <property type="entry name" value="DnaJ domain"/>
    <property type="match status" value="1"/>
</dbReference>
<keyword evidence="1" id="KW-0143">Chaperone</keyword>
<keyword evidence="3" id="KW-1133">Transmembrane helix</keyword>
<keyword evidence="3" id="KW-0472">Membrane</keyword>
<dbReference type="GO" id="GO:0051082">
    <property type="term" value="F:unfolded protein binding"/>
    <property type="evidence" value="ECO:0007669"/>
    <property type="project" value="TreeGrafter"/>
</dbReference>
<accession>A0A1I5GX27</accession>
<dbReference type="AlphaFoldDB" id="A0A1I5GX27"/>
<dbReference type="PROSITE" id="PS00636">
    <property type="entry name" value="DNAJ_1"/>
    <property type="match status" value="1"/>
</dbReference>
<evidence type="ECO:0000256" key="2">
    <source>
        <dbReference type="SAM" id="MobiDB-lite"/>
    </source>
</evidence>
<proteinExistence type="predicted"/>
<dbReference type="Proteomes" id="UP000199614">
    <property type="component" value="Unassembled WGS sequence"/>
</dbReference>
<evidence type="ECO:0000313" key="6">
    <source>
        <dbReference type="Proteomes" id="UP000199614"/>
    </source>
</evidence>
<dbReference type="Pfam" id="PF00226">
    <property type="entry name" value="DnaJ"/>
    <property type="match status" value="1"/>
</dbReference>
<dbReference type="PANTHER" id="PTHR43096">
    <property type="entry name" value="DNAJ HOMOLOG 1, MITOCHONDRIAL-RELATED"/>
    <property type="match status" value="1"/>
</dbReference>
<dbReference type="InterPro" id="IPR001623">
    <property type="entry name" value="DnaJ_domain"/>
</dbReference>
<feature type="transmembrane region" description="Helical" evidence="3">
    <location>
        <begin position="196"/>
        <end position="213"/>
    </location>
</feature>
<evidence type="ECO:0000313" key="5">
    <source>
        <dbReference type="EMBL" id="SFO40614.1"/>
    </source>
</evidence>
<feature type="compositionally biased region" description="Pro residues" evidence="2">
    <location>
        <begin position="118"/>
        <end position="146"/>
    </location>
</feature>
<dbReference type="PANTHER" id="PTHR43096:SF52">
    <property type="entry name" value="DNAJ HOMOLOG 1, MITOCHONDRIAL-RELATED"/>
    <property type="match status" value="1"/>
</dbReference>